<sequence>MKSTIKHLLEFGFLEIVAWILQNVDPKQIAMNEACCNGFLDSFHWMQCNVNGALLNLETVINIAIYRNNFETVKWMILNNDHTRLDIQEIMYSCCLAKKSFSEAKFIIENVDNNVLNIKKIMNKACRLGNLFIVKFLLKWMKPVFEAIYEGRLDVVRYLLSNVDQKALDITKTFNEAWRCGHLEIVKYMIENLDHTLLDMKESVNKALKLHRTDILESILRSPNKKTARYEYNH</sequence>
<proteinExistence type="predicted"/>
<name>A0A6J8E5H7_MYTCO</name>
<dbReference type="EMBL" id="CACVKT020008339">
    <property type="protein sequence ID" value="CAC5414291.1"/>
    <property type="molecule type" value="Genomic_DNA"/>
</dbReference>
<accession>A0A6J8E5H7</accession>
<evidence type="ECO:0000313" key="1">
    <source>
        <dbReference type="EMBL" id="CAC5414291.1"/>
    </source>
</evidence>
<dbReference type="InterPro" id="IPR052050">
    <property type="entry name" value="SecEffector_AnkRepeat"/>
</dbReference>
<dbReference type="PANTHER" id="PTHR46586:SF3">
    <property type="entry name" value="ANKYRIN REPEAT-CONTAINING PROTEIN"/>
    <property type="match status" value="1"/>
</dbReference>
<dbReference type="OrthoDB" id="5806726at2759"/>
<dbReference type="InterPro" id="IPR036770">
    <property type="entry name" value="Ankyrin_rpt-contain_sf"/>
</dbReference>
<dbReference type="InterPro" id="IPR002110">
    <property type="entry name" value="Ankyrin_rpt"/>
</dbReference>
<evidence type="ECO:0000313" key="2">
    <source>
        <dbReference type="Proteomes" id="UP000507470"/>
    </source>
</evidence>
<protein>
    <recommendedName>
        <fullName evidence="3">Ankyrin repeat protein</fullName>
    </recommendedName>
</protein>
<evidence type="ECO:0008006" key="3">
    <source>
        <dbReference type="Google" id="ProtNLM"/>
    </source>
</evidence>
<keyword evidence="2" id="KW-1185">Reference proteome</keyword>
<organism evidence="1 2">
    <name type="scientific">Mytilus coruscus</name>
    <name type="common">Sea mussel</name>
    <dbReference type="NCBI Taxonomy" id="42192"/>
    <lineage>
        <taxon>Eukaryota</taxon>
        <taxon>Metazoa</taxon>
        <taxon>Spiralia</taxon>
        <taxon>Lophotrochozoa</taxon>
        <taxon>Mollusca</taxon>
        <taxon>Bivalvia</taxon>
        <taxon>Autobranchia</taxon>
        <taxon>Pteriomorphia</taxon>
        <taxon>Mytilida</taxon>
        <taxon>Mytiloidea</taxon>
        <taxon>Mytilidae</taxon>
        <taxon>Mytilinae</taxon>
        <taxon>Mytilus</taxon>
    </lineage>
</organism>
<dbReference type="Gene3D" id="1.25.40.20">
    <property type="entry name" value="Ankyrin repeat-containing domain"/>
    <property type="match status" value="1"/>
</dbReference>
<dbReference type="Proteomes" id="UP000507470">
    <property type="component" value="Unassembled WGS sequence"/>
</dbReference>
<dbReference type="Pfam" id="PF13637">
    <property type="entry name" value="Ank_4"/>
    <property type="match status" value="1"/>
</dbReference>
<dbReference type="PANTHER" id="PTHR46586">
    <property type="entry name" value="ANKYRIN REPEAT-CONTAINING PROTEIN"/>
    <property type="match status" value="1"/>
</dbReference>
<gene>
    <name evidence="1" type="ORF">MCOR_47119</name>
</gene>
<reference evidence="1 2" key="1">
    <citation type="submission" date="2020-06" db="EMBL/GenBank/DDBJ databases">
        <authorList>
            <person name="Li R."/>
            <person name="Bekaert M."/>
        </authorList>
    </citation>
    <scope>NUCLEOTIDE SEQUENCE [LARGE SCALE GENOMIC DNA]</scope>
    <source>
        <strain evidence="2">wild</strain>
    </source>
</reference>
<dbReference type="AlphaFoldDB" id="A0A6J8E5H7"/>
<dbReference type="SUPFAM" id="SSF48403">
    <property type="entry name" value="Ankyrin repeat"/>
    <property type="match status" value="1"/>
</dbReference>